<comment type="caution">
    <text evidence="2">The sequence shown here is derived from an EMBL/GenBank/DDBJ whole genome shotgun (WGS) entry which is preliminary data.</text>
</comment>
<dbReference type="InterPro" id="IPR050765">
    <property type="entry name" value="Riboflavin_Biosynth_HTPR"/>
</dbReference>
<accession>A0A926Q4Q4</accession>
<reference evidence="2 3" key="1">
    <citation type="submission" date="2020-09" db="EMBL/GenBank/DDBJ databases">
        <title>Sinomicrobium weinanense sp. nov., a halophilic bacteria isolated from saline-alkali soil.</title>
        <authorList>
            <person name="Wu P."/>
            <person name="Ren H."/>
            <person name="Mei Y."/>
            <person name="Liang Y."/>
            <person name="Chen Z."/>
        </authorList>
    </citation>
    <scope>NUCLEOTIDE SEQUENCE [LARGE SCALE GENOMIC DNA]</scope>
    <source>
        <strain evidence="2 3">FJxs</strain>
    </source>
</reference>
<dbReference type="InterPro" id="IPR002734">
    <property type="entry name" value="RibDG_C"/>
</dbReference>
<dbReference type="Gene3D" id="3.40.430.10">
    <property type="entry name" value="Dihydrofolate Reductase, subunit A"/>
    <property type="match status" value="1"/>
</dbReference>
<organism evidence="2 3">
    <name type="scientific">Sinomicrobium weinanense</name>
    <dbReference type="NCBI Taxonomy" id="2842200"/>
    <lineage>
        <taxon>Bacteria</taxon>
        <taxon>Pseudomonadati</taxon>
        <taxon>Bacteroidota</taxon>
        <taxon>Flavobacteriia</taxon>
        <taxon>Flavobacteriales</taxon>
        <taxon>Flavobacteriaceae</taxon>
        <taxon>Sinomicrobium</taxon>
    </lineage>
</organism>
<evidence type="ECO:0000313" key="2">
    <source>
        <dbReference type="EMBL" id="MBC9798234.1"/>
    </source>
</evidence>
<dbReference type="Proteomes" id="UP000653730">
    <property type="component" value="Unassembled WGS sequence"/>
</dbReference>
<evidence type="ECO:0000313" key="3">
    <source>
        <dbReference type="Proteomes" id="UP000653730"/>
    </source>
</evidence>
<keyword evidence="3" id="KW-1185">Reference proteome</keyword>
<dbReference type="Pfam" id="PF01872">
    <property type="entry name" value="RibD_C"/>
    <property type="match status" value="1"/>
</dbReference>
<dbReference type="PANTHER" id="PTHR38011:SF11">
    <property type="entry name" value="2,5-DIAMINO-6-RIBOSYLAMINO-4(3H)-PYRIMIDINONE 5'-PHOSPHATE REDUCTASE"/>
    <property type="match status" value="1"/>
</dbReference>
<dbReference type="SUPFAM" id="SSF53597">
    <property type="entry name" value="Dihydrofolate reductase-like"/>
    <property type="match status" value="1"/>
</dbReference>
<evidence type="ECO:0000259" key="1">
    <source>
        <dbReference type="Pfam" id="PF01872"/>
    </source>
</evidence>
<feature type="domain" description="Bacterial bifunctional deaminase-reductase C-terminal" evidence="1">
    <location>
        <begin position="2"/>
        <end position="171"/>
    </location>
</feature>
<sequence>MRKLIVEAEVSLDGIVNSPDIWGEVFKHHSKDVTDYLHQLLLSQDALVLGRKTYEAFAKVWPEMDNENAEKINGMPKYVASRTLDPALDWNATLIEGNIPEEILRLKQENGNNLLQYGIGELTHTMLKNKLIDEIQLIVYPFTFGKGERWFDVIDVSSFGLLDSKSFSSGAILLRYQPK</sequence>
<dbReference type="GO" id="GO:0008703">
    <property type="term" value="F:5-amino-6-(5-phosphoribosylamino)uracil reductase activity"/>
    <property type="evidence" value="ECO:0007669"/>
    <property type="project" value="InterPro"/>
</dbReference>
<dbReference type="EMBL" id="JACVDC010000097">
    <property type="protein sequence ID" value="MBC9798234.1"/>
    <property type="molecule type" value="Genomic_DNA"/>
</dbReference>
<dbReference type="AlphaFoldDB" id="A0A926Q4Q4"/>
<name>A0A926Q4Q4_9FLAO</name>
<dbReference type="PANTHER" id="PTHR38011">
    <property type="entry name" value="DIHYDROFOLATE REDUCTASE FAMILY PROTEIN (AFU_ORTHOLOGUE AFUA_8G06820)"/>
    <property type="match status" value="1"/>
</dbReference>
<proteinExistence type="predicted"/>
<protein>
    <submittedName>
        <fullName evidence="2">Dihydrofolate reductase family protein</fullName>
    </submittedName>
</protein>
<dbReference type="InterPro" id="IPR024072">
    <property type="entry name" value="DHFR-like_dom_sf"/>
</dbReference>
<dbReference type="RefSeq" id="WP_187967359.1">
    <property type="nucleotide sequence ID" value="NZ_JACVDC010000097.1"/>
</dbReference>
<gene>
    <name evidence="2" type="ORF">IBL28_19860</name>
</gene>
<dbReference type="GO" id="GO:0009231">
    <property type="term" value="P:riboflavin biosynthetic process"/>
    <property type="evidence" value="ECO:0007669"/>
    <property type="project" value="InterPro"/>
</dbReference>